<dbReference type="PROSITE" id="PS00893">
    <property type="entry name" value="NUDIX_BOX"/>
    <property type="match status" value="1"/>
</dbReference>
<dbReference type="SUPFAM" id="SSF55811">
    <property type="entry name" value="Nudix"/>
    <property type="match status" value="1"/>
</dbReference>
<dbReference type="Gene3D" id="3.90.79.10">
    <property type="entry name" value="Nucleoside Triphosphate Pyrophosphohydrolase"/>
    <property type="match status" value="1"/>
</dbReference>
<dbReference type="PANTHER" id="PTHR43046">
    <property type="entry name" value="GDP-MANNOSE MANNOSYL HYDROLASE"/>
    <property type="match status" value="1"/>
</dbReference>
<dbReference type="InterPro" id="IPR020476">
    <property type="entry name" value="Nudix_hydrolase"/>
</dbReference>
<evidence type="ECO:0000313" key="6">
    <source>
        <dbReference type="EMBL" id="GGO63446.1"/>
    </source>
</evidence>
<gene>
    <name evidence="6" type="ORF">GCM10010910_16020</name>
</gene>
<dbReference type="CDD" id="cd04688">
    <property type="entry name" value="NUDIX_Hydrolase"/>
    <property type="match status" value="1"/>
</dbReference>
<proteinExistence type="inferred from homology"/>
<accession>A0ABQ2N1H8</accession>
<comment type="similarity">
    <text evidence="2 4">Belongs to the Nudix hydrolase family.</text>
</comment>
<name>A0ABQ2N1H8_9MICO</name>
<dbReference type="InterPro" id="IPR000086">
    <property type="entry name" value="NUDIX_hydrolase_dom"/>
</dbReference>
<evidence type="ECO:0000313" key="7">
    <source>
        <dbReference type="Proteomes" id="UP000638043"/>
    </source>
</evidence>
<dbReference type="InterPro" id="IPR015797">
    <property type="entry name" value="NUDIX_hydrolase-like_dom_sf"/>
</dbReference>
<evidence type="ECO:0000259" key="5">
    <source>
        <dbReference type="PROSITE" id="PS51462"/>
    </source>
</evidence>
<dbReference type="EMBL" id="BMMQ01000004">
    <property type="protein sequence ID" value="GGO63446.1"/>
    <property type="molecule type" value="Genomic_DNA"/>
</dbReference>
<evidence type="ECO:0000256" key="3">
    <source>
        <dbReference type="ARBA" id="ARBA00022801"/>
    </source>
</evidence>
<dbReference type="PRINTS" id="PR00502">
    <property type="entry name" value="NUDIXFAMILY"/>
</dbReference>
<evidence type="ECO:0000256" key="1">
    <source>
        <dbReference type="ARBA" id="ARBA00001946"/>
    </source>
</evidence>
<comment type="caution">
    <text evidence="6">The sequence shown here is derived from an EMBL/GenBank/DDBJ whole genome shotgun (WGS) entry which is preliminary data.</text>
</comment>
<feature type="domain" description="Nudix hydrolase" evidence="5">
    <location>
        <begin position="12"/>
        <end position="145"/>
    </location>
</feature>
<protein>
    <submittedName>
        <fullName evidence="6">DNA mismatch repair protein MutT</fullName>
    </submittedName>
</protein>
<keyword evidence="7" id="KW-1185">Reference proteome</keyword>
<dbReference type="PANTHER" id="PTHR43046:SF14">
    <property type="entry name" value="MUTT_NUDIX FAMILY PROTEIN"/>
    <property type="match status" value="1"/>
</dbReference>
<evidence type="ECO:0000256" key="4">
    <source>
        <dbReference type="RuleBase" id="RU003476"/>
    </source>
</evidence>
<dbReference type="PROSITE" id="PS51462">
    <property type="entry name" value="NUDIX"/>
    <property type="match status" value="1"/>
</dbReference>
<dbReference type="Proteomes" id="UP000638043">
    <property type="component" value="Unassembled WGS sequence"/>
</dbReference>
<sequence>MVDVQFTDGDIRFKLRATAAILRGRQVLVCDVEGLDYFFLPGGKVELGEHAEDAVRREILEEIGQNVPILGLRAVVESVYQDAHADRPGGRAHQVSFVFACDGKDLELDPAKWEAGHRFRWVDIESLEGSAFKPQSFVPHLAGLGSRVGITHAALESA</sequence>
<dbReference type="InterPro" id="IPR020084">
    <property type="entry name" value="NUDIX_hydrolase_CS"/>
</dbReference>
<evidence type="ECO:0000256" key="2">
    <source>
        <dbReference type="ARBA" id="ARBA00005582"/>
    </source>
</evidence>
<dbReference type="Pfam" id="PF00293">
    <property type="entry name" value="NUDIX"/>
    <property type="match status" value="1"/>
</dbReference>
<dbReference type="RefSeq" id="WP_188700882.1">
    <property type="nucleotide sequence ID" value="NZ_BMMQ01000004.1"/>
</dbReference>
<keyword evidence="3 4" id="KW-0378">Hydrolase</keyword>
<reference evidence="7" key="1">
    <citation type="journal article" date="2019" name="Int. J. Syst. Evol. Microbiol.">
        <title>The Global Catalogue of Microorganisms (GCM) 10K type strain sequencing project: providing services to taxonomists for standard genome sequencing and annotation.</title>
        <authorList>
            <consortium name="The Broad Institute Genomics Platform"/>
            <consortium name="The Broad Institute Genome Sequencing Center for Infectious Disease"/>
            <person name="Wu L."/>
            <person name="Ma J."/>
        </authorList>
    </citation>
    <scope>NUCLEOTIDE SEQUENCE [LARGE SCALE GENOMIC DNA]</scope>
    <source>
        <strain evidence="7">CGMCC 4.7181</strain>
    </source>
</reference>
<organism evidence="6 7">
    <name type="scientific">Microbacterium nanhaiense</name>
    <dbReference type="NCBI Taxonomy" id="1301026"/>
    <lineage>
        <taxon>Bacteria</taxon>
        <taxon>Bacillati</taxon>
        <taxon>Actinomycetota</taxon>
        <taxon>Actinomycetes</taxon>
        <taxon>Micrococcales</taxon>
        <taxon>Microbacteriaceae</taxon>
        <taxon>Microbacterium</taxon>
    </lineage>
</organism>
<comment type="cofactor">
    <cofactor evidence="1">
        <name>Mg(2+)</name>
        <dbReference type="ChEBI" id="CHEBI:18420"/>
    </cofactor>
</comment>